<evidence type="ECO:0000313" key="9">
    <source>
        <dbReference type="EMBL" id="RIV27752.1"/>
    </source>
</evidence>
<keyword evidence="4 5" id="KW-0720">Serine protease</keyword>
<dbReference type="PROSITE" id="PS00137">
    <property type="entry name" value="SUBTILASE_HIS"/>
    <property type="match status" value="1"/>
</dbReference>
<sequence length="406" mass="41852">MSHFSKSALVGLCLPLLLASCQINEPEAVSTNTSVPNDLVRYSGDGSARASADEELYIVTLKEDASLANLLPEQSAAYETRLVGMRGLIGRLAGSDIAQRAKQVYVSALKGFAVSLTPKEVAILQRLPFVESVEPDQTIQLRLPGGGVTAQAQTTPWGITRIGGAVNYTGSNVAWVIDTGIDLDHPDLNVSQTRGRSFISTEPTPDDLNGHGTHVAGTIAARNNTVGVVGVAAGATVVPIKVLSGSGSGSNAGVIAGVDYVAANGRAGDVANMSLGGGISSALDNAVVNASNKGIYFALAAGNESRNANNSSPGRVNGSRIYTVSAFDSNNRFASFSNYGNPPIDISAPGVSIQSTYKNGSYATLSGTSMATPHVAGILLVNAGRLYYNGTVTGDPDGNPDRRAVR</sequence>
<dbReference type="Pfam" id="PF05922">
    <property type="entry name" value="Inhibitor_I9"/>
    <property type="match status" value="1"/>
</dbReference>
<proteinExistence type="inferred from homology"/>
<dbReference type="PROSITE" id="PS51892">
    <property type="entry name" value="SUBTILASE"/>
    <property type="match status" value="1"/>
</dbReference>
<dbReference type="InterPro" id="IPR050131">
    <property type="entry name" value="Peptidase_S8_subtilisin-like"/>
</dbReference>
<keyword evidence="10" id="KW-1185">Reference proteome</keyword>
<evidence type="ECO:0000256" key="3">
    <source>
        <dbReference type="ARBA" id="ARBA00022801"/>
    </source>
</evidence>
<dbReference type="PANTHER" id="PTHR43806:SF11">
    <property type="entry name" value="CEREVISIN-RELATED"/>
    <property type="match status" value="1"/>
</dbReference>
<dbReference type="InterPro" id="IPR010259">
    <property type="entry name" value="S8pro/Inhibitor_I9"/>
</dbReference>
<dbReference type="InterPro" id="IPR015500">
    <property type="entry name" value="Peptidase_S8_subtilisin-rel"/>
</dbReference>
<feature type="active site" description="Charge relay system" evidence="5">
    <location>
        <position position="369"/>
    </location>
</feature>
<comment type="similarity">
    <text evidence="1 5 6">Belongs to the peptidase S8 family.</text>
</comment>
<feature type="active site" description="Charge relay system" evidence="5">
    <location>
        <position position="211"/>
    </location>
</feature>
<dbReference type="InterPro" id="IPR036852">
    <property type="entry name" value="Peptidase_S8/S53_dom_sf"/>
</dbReference>
<dbReference type="GO" id="GO:0004252">
    <property type="term" value="F:serine-type endopeptidase activity"/>
    <property type="evidence" value="ECO:0007669"/>
    <property type="project" value="UniProtKB-UniRule"/>
</dbReference>
<dbReference type="PANTHER" id="PTHR43806">
    <property type="entry name" value="PEPTIDASE S8"/>
    <property type="match status" value="1"/>
</dbReference>
<organism evidence="9 10">
    <name type="scientific">Fibrisoma montanum</name>
    <dbReference type="NCBI Taxonomy" id="2305895"/>
    <lineage>
        <taxon>Bacteria</taxon>
        <taxon>Pseudomonadati</taxon>
        <taxon>Bacteroidota</taxon>
        <taxon>Cytophagia</taxon>
        <taxon>Cytophagales</taxon>
        <taxon>Spirosomataceae</taxon>
        <taxon>Fibrisoma</taxon>
    </lineage>
</organism>
<comment type="caution">
    <text evidence="9">The sequence shown here is derived from an EMBL/GenBank/DDBJ whole genome shotgun (WGS) entry which is preliminary data.</text>
</comment>
<dbReference type="InterPro" id="IPR023827">
    <property type="entry name" value="Peptidase_S8_Asp-AS"/>
</dbReference>
<dbReference type="InterPro" id="IPR037045">
    <property type="entry name" value="S8pro/Inhibitor_I9_sf"/>
</dbReference>
<gene>
    <name evidence="9" type="ORF">DYU11_05480</name>
</gene>
<dbReference type="Gene3D" id="3.30.70.80">
    <property type="entry name" value="Peptidase S8 propeptide/proteinase inhibitor I9"/>
    <property type="match status" value="1"/>
</dbReference>
<dbReference type="Gene3D" id="3.40.50.200">
    <property type="entry name" value="Peptidase S8/S53 domain"/>
    <property type="match status" value="1"/>
</dbReference>
<dbReference type="InterPro" id="IPR000209">
    <property type="entry name" value="Peptidase_S8/S53_dom"/>
</dbReference>
<dbReference type="InterPro" id="IPR022398">
    <property type="entry name" value="Peptidase_S8_His-AS"/>
</dbReference>
<dbReference type="Proteomes" id="UP000283523">
    <property type="component" value="Unassembled WGS sequence"/>
</dbReference>
<dbReference type="GO" id="GO:0006508">
    <property type="term" value="P:proteolysis"/>
    <property type="evidence" value="ECO:0007669"/>
    <property type="project" value="UniProtKB-KW"/>
</dbReference>
<dbReference type="PRINTS" id="PR00723">
    <property type="entry name" value="SUBTILISIN"/>
</dbReference>
<evidence type="ECO:0000256" key="6">
    <source>
        <dbReference type="RuleBase" id="RU003355"/>
    </source>
</evidence>
<evidence type="ECO:0000259" key="8">
    <source>
        <dbReference type="Pfam" id="PF05922"/>
    </source>
</evidence>
<dbReference type="EMBL" id="QXED01000001">
    <property type="protein sequence ID" value="RIV27752.1"/>
    <property type="molecule type" value="Genomic_DNA"/>
</dbReference>
<dbReference type="PROSITE" id="PS51257">
    <property type="entry name" value="PROKAR_LIPOPROTEIN"/>
    <property type="match status" value="1"/>
</dbReference>
<evidence type="ECO:0000256" key="5">
    <source>
        <dbReference type="PROSITE-ProRule" id="PRU01240"/>
    </source>
</evidence>
<name>A0A418MK08_9BACT</name>
<dbReference type="AlphaFoldDB" id="A0A418MK08"/>
<evidence type="ECO:0000256" key="4">
    <source>
        <dbReference type="ARBA" id="ARBA00022825"/>
    </source>
</evidence>
<evidence type="ECO:0000313" key="10">
    <source>
        <dbReference type="Proteomes" id="UP000283523"/>
    </source>
</evidence>
<dbReference type="SUPFAM" id="SSF54897">
    <property type="entry name" value="Protease propeptides/inhibitors"/>
    <property type="match status" value="1"/>
</dbReference>
<dbReference type="InterPro" id="IPR023828">
    <property type="entry name" value="Peptidase_S8_Ser-AS"/>
</dbReference>
<feature type="domain" description="Inhibitor I9" evidence="8">
    <location>
        <begin position="57"/>
        <end position="141"/>
    </location>
</feature>
<dbReference type="OrthoDB" id="9798386at2"/>
<keyword evidence="3 5" id="KW-0378">Hydrolase</keyword>
<feature type="domain" description="Peptidase S8/S53" evidence="7">
    <location>
        <begin position="176"/>
        <end position="379"/>
    </location>
</feature>
<keyword evidence="2 5" id="KW-0645">Protease</keyword>
<feature type="active site" description="Charge relay system" evidence="5">
    <location>
        <position position="178"/>
    </location>
</feature>
<reference evidence="9 10" key="1">
    <citation type="submission" date="2018-08" db="EMBL/GenBank/DDBJ databases">
        <title>Fibrisoma montanum sp. nov., isolated from Danxia mountain soil.</title>
        <authorList>
            <person name="Huang Y."/>
        </authorList>
    </citation>
    <scope>NUCLEOTIDE SEQUENCE [LARGE SCALE GENOMIC DNA]</scope>
    <source>
        <strain evidence="9 10">HYT19</strain>
    </source>
</reference>
<dbReference type="PROSITE" id="PS00136">
    <property type="entry name" value="SUBTILASE_ASP"/>
    <property type="match status" value="1"/>
</dbReference>
<evidence type="ECO:0000259" key="7">
    <source>
        <dbReference type="Pfam" id="PF00082"/>
    </source>
</evidence>
<protein>
    <submittedName>
        <fullName evidence="9">S8 family peptidase</fullName>
    </submittedName>
</protein>
<accession>A0A418MK08</accession>
<dbReference type="PROSITE" id="PS00138">
    <property type="entry name" value="SUBTILASE_SER"/>
    <property type="match status" value="1"/>
</dbReference>
<evidence type="ECO:0000256" key="2">
    <source>
        <dbReference type="ARBA" id="ARBA00022670"/>
    </source>
</evidence>
<dbReference type="Pfam" id="PF00082">
    <property type="entry name" value="Peptidase_S8"/>
    <property type="match status" value="1"/>
</dbReference>
<evidence type="ECO:0000256" key="1">
    <source>
        <dbReference type="ARBA" id="ARBA00011073"/>
    </source>
</evidence>
<dbReference type="SUPFAM" id="SSF52743">
    <property type="entry name" value="Subtilisin-like"/>
    <property type="match status" value="1"/>
</dbReference>